<dbReference type="EMBL" id="RWGY01000013">
    <property type="protein sequence ID" value="TVU26430.1"/>
    <property type="molecule type" value="Genomic_DNA"/>
</dbReference>
<organism evidence="1 2">
    <name type="scientific">Eragrostis curvula</name>
    <name type="common">weeping love grass</name>
    <dbReference type="NCBI Taxonomy" id="38414"/>
    <lineage>
        <taxon>Eukaryota</taxon>
        <taxon>Viridiplantae</taxon>
        <taxon>Streptophyta</taxon>
        <taxon>Embryophyta</taxon>
        <taxon>Tracheophyta</taxon>
        <taxon>Spermatophyta</taxon>
        <taxon>Magnoliopsida</taxon>
        <taxon>Liliopsida</taxon>
        <taxon>Poales</taxon>
        <taxon>Poaceae</taxon>
        <taxon>PACMAD clade</taxon>
        <taxon>Chloridoideae</taxon>
        <taxon>Eragrostideae</taxon>
        <taxon>Eragrostidinae</taxon>
        <taxon>Eragrostis</taxon>
    </lineage>
</organism>
<reference evidence="1 2" key="1">
    <citation type="journal article" date="2019" name="Sci. Rep.">
        <title>A high-quality genome of Eragrostis curvula grass provides insights into Poaceae evolution and supports new strategies to enhance forage quality.</title>
        <authorList>
            <person name="Carballo J."/>
            <person name="Santos B.A.C.M."/>
            <person name="Zappacosta D."/>
            <person name="Garbus I."/>
            <person name="Selva J.P."/>
            <person name="Gallo C.A."/>
            <person name="Diaz A."/>
            <person name="Albertini E."/>
            <person name="Caccamo M."/>
            <person name="Echenique V."/>
        </authorList>
    </citation>
    <scope>NUCLEOTIDE SEQUENCE [LARGE SCALE GENOMIC DNA]</scope>
    <source>
        <strain evidence="2">cv. Victoria</strain>
        <tissue evidence="1">Leaf</tissue>
    </source>
</reference>
<dbReference type="AlphaFoldDB" id="A0A5J9UTN7"/>
<comment type="caution">
    <text evidence="1">The sequence shown here is derived from an EMBL/GenBank/DDBJ whole genome shotgun (WGS) entry which is preliminary data.</text>
</comment>
<evidence type="ECO:0000313" key="1">
    <source>
        <dbReference type="EMBL" id="TVU26430.1"/>
    </source>
</evidence>
<dbReference type="PANTHER" id="PTHR34223:SF107">
    <property type="entry name" value="F-BOX DOMAIN-CONTAINING PROTEIN"/>
    <property type="match status" value="1"/>
</dbReference>
<proteinExistence type="predicted"/>
<accession>A0A5J9UTN7</accession>
<feature type="non-terminal residue" evidence="1">
    <location>
        <position position="1"/>
    </location>
</feature>
<keyword evidence="2" id="KW-1185">Reference proteome</keyword>
<dbReference type="Gramene" id="TVU26430">
    <property type="protein sequence ID" value="TVU26430"/>
    <property type="gene ID" value="EJB05_28977"/>
</dbReference>
<evidence type="ECO:0008006" key="3">
    <source>
        <dbReference type="Google" id="ProtNLM"/>
    </source>
</evidence>
<gene>
    <name evidence="1" type="ORF">EJB05_28977</name>
</gene>
<dbReference type="Proteomes" id="UP000324897">
    <property type="component" value="Chromosome 2"/>
</dbReference>
<dbReference type="OrthoDB" id="612216at2759"/>
<protein>
    <recommendedName>
        <fullName evidence="3">FBD domain-containing protein</fullName>
    </recommendedName>
</protein>
<name>A0A5J9UTN7_9POAL</name>
<sequence length="125" mass="14549">PIDISCFTCVQFIFKMDLRLCPIFSNLKTLLLSDYFCVALDLDVISCILKHSPVLEKLTLELFSKRPKHEMEMKGSYGPEQRSNAISEHLKVVEVKCEVVDRRVLKVLKLCTFNIRSTNFYIQFK</sequence>
<evidence type="ECO:0000313" key="2">
    <source>
        <dbReference type="Proteomes" id="UP000324897"/>
    </source>
</evidence>
<dbReference type="PANTHER" id="PTHR34223">
    <property type="entry name" value="OS11G0201299 PROTEIN"/>
    <property type="match status" value="1"/>
</dbReference>
<dbReference type="InterPro" id="IPR053197">
    <property type="entry name" value="F-box_SCFL_complex_component"/>
</dbReference>